<keyword evidence="1" id="KW-0812">Transmembrane</keyword>
<name>A0A8S1YHK1_PAROT</name>
<dbReference type="InterPro" id="IPR006212">
    <property type="entry name" value="Furin_repeat"/>
</dbReference>
<proteinExistence type="predicted"/>
<protein>
    <submittedName>
        <fullName evidence="2">Uncharacterized protein</fullName>
    </submittedName>
</protein>
<dbReference type="EMBL" id="CAJJDP010000164">
    <property type="protein sequence ID" value="CAD8213585.1"/>
    <property type="molecule type" value="Genomic_DNA"/>
</dbReference>
<dbReference type="OrthoDB" id="300476at2759"/>
<organism evidence="2 3">
    <name type="scientific">Paramecium octaurelia</name>
    <dbReference type="NCBI Taxonomy" id="43137"/>
    <lineage>
        <taxon>Eukaryota</taxon>
        <taxon>Sar</taxon>
        <taxon>Alveolata</taxon>
        <taxon>Ciliophora</taxon>
        <taxon>Intramacronucleata</taxon>
        <taxon>Oligohymenophorea</taxon>
        <taxon>Peniculida</taxon>
        <taxon>Parameciidae</taxon>
        <taxon>Paramecium</taxon>
    </lineage>
</organism>
<evidence type="ECO:0000256" key="1">
    <source>
        <dbReference type="SAM" id="Phobius"/>
    </source>
</evidence>
<keyword evidence="3" id="KW-1185">Reference proteome</keyword>
<evidence type="ECO:0000313" key="3">
    <source>
        <dbReference type="Proteomes" id="UP000683925"/>
    </source>
</evidence>
<feature type="transmembrane region" description="Helical" evidence="1">
    <location>
        <begin position="2866"/>
        <end position="2885"/>
    </location>
</feature>
<feature type="transmembrane region" description="Helical" evidence="1">
    <location>
        <begin position="2759"/>
        <end position="2780"/>
    </location>
</feature>
<feature type="transmembrane region" description="Helical" evidence="1">
    <location>
        <begin position="2669"/>
        <end position="2691"/>
    </location>
</feature>
<feature type="transmembrane region" description="Helical" evidence="1">
    <location>
        <begin position="2560"/>
        <end position="2578"/>
    </location>
</feature>
<dbReference type="CDD" id="cd00064">
    <property type="entry name" value="FU"/>
    <property type="match status" value="1"/>
</dbReference>
<comment type="caution">
    <text evidence="2">The sequence shown here is derived from an EMBL/GenBank/DDBJ whole genome shotgun (WGS) entry which is preliminary data.</text>
</comment>
<dbReference type="OMA" id="NGDISCY"/>
<dbReference type="Proteomes" id="UP000683925">
    <property type="component" value="Unassembled WGS sequence"/>
</dbReference>
<sequence length="3023" mass="347280">MLLQHLITGECTSVCPFTNYKNALSVIETSTQSYTESINDNENYDTFGFAFWSISIPLLEKLETINRDGPFKNDVSEDGQLLFFVKDSLTNSNFIYGFKSYDYINRQVKHTIKFINQDISQKFIFSFGSLQYEGIWIYHQILLQPALNKIVVEVSSLEKQQANFDLQNQLSLQISIGGRGYIDSLNLNSFRGKQSKLIYMPKFIYSTNTFAQQVQTCKIPPMLTGEQTINIISGLKLFEGNQVLQQFLDHYGNRYYFQGWVKYSLPKVDEQSYTLLKLSGQYNFEKEITLGDELFRIESFISKTNPKSTSLIINADAYGMPVKQSFQSQYDLLFQGSVNPDYSVLQAKRTYKDLSSQLYFEGLQQWHYIQYEYGRSNIDQRMLLQIQFSNDLGKLYENLGNNIFSGSFTNARFNLFFGGDSINSNTNNEFIEAYIYDFKMQYNYAEDKPFNLNCHYTCLTCDGPLISNCLTCDSNSNRFYQVELKMCKCNSGYLDKGILICDNKFYSSVQQEELPIDLEVPCPIGNFRLPKDDGSGFDCLECPQVKNFFGVLCVNCYFYPLTFYLEPVCTMDYYTIKQLNDYEAYHLITRTAAQNDVYSIESDRALHLNPELASYCYTDSCLPLTKYHLGKRIKAECKPTFYYHDELQACVNPGIANCLLVNFVPGCSLCVQGYYVQNYMSCGKCPTNCYACSYKQKVICDTCIQYYALQSGVCKQCGLRCDICADYYDPYLGQNYLKCLKCIDDSMYSFSFDGINCISNVIPNCVHAFSALIDNYTTNTLDIYFVPQFDQSKIKFLCAKCQPNYVFVFETQSCVFNNINNQCDIGIGQLKSSDQSLESVTCLKSYYYENQVVEFMEKCDKLINNCQVCLETNIQNYYTCLECQNGYYAEYISNQCVQCPSQLHCISCYSQHSVQKDHWKKDVRAFYKKYIEIKNTHQYILNAQSQNVSDYEIVCSSCQDGYRLYKNKCIKYCSDTCAECLFKDEQYYCVRCQSDQKGRKQSTYNNECIECPEDCALCRPRTQEEINKINPLFNNTKYEKYSHQCILSFQDQDYSYDEDIGVFVHCESPSSGGCKKQLVIKLNVYQSSTEYNKVYNSLTDEESKLKFRRENIQMKNLFDQDFIFQEYQNDEFYSLANANHIKSIVIQITTSSPISYSVDLFTGIKQMFSYNIFSLINVEIELNFPETSTFTLNRDLVISFINFNKITIQNFRINGCLYCEDEKISFISVFPQSIILNQIYIDHFSEDSSAPFILELQNVSNLYVDGLTLDGIKNTGPSQIFDLQSTTFSKKITIKNFKTISLNITDFRIINLYLKSDDQVSLESFEIAGILEVVNLIKINSDDFKGGQITMNNILITANITDSSDFINLEKAKSLSISNFVLYTAVLGNTSLLLLNNIASLENLNFNNNQIMDNSVLIYNSDFKNSSVQLLYQINNIRFESNEYNSAIKFIYFQKHSSLHQIIKISQLNQLTNYLIDASLTYNMKQEAASLILIQFNQVELSDFIINRGYGFNDITVIECQTLSIQNGIIIQDKYKFLGLHKYLPCQLLYVDGQYYSISLNIITTSDIRMSNLTFSKVESYNFPFISIILTDILKDIENSTILLKDIVFSENLMLLSDSVIHTSLIGIQSSQETIISIQNITFKNNLLHVYIEEGFILAAGLLFVDCPSCQIGIKYSTFQNNLVTNSTTSILYIKSQQLEISNCLFENNSVFNYKVLQPYLIWAFTQTVTQKAIRQFFKVTSTAGNGQIISEQLKILNSTFYNSVGKLGGCFSVSALKLSTIEIINNIFQNFSTLFISEVEQGGLFYIDGSSTSYLEIIIRNITVRNVYCRQYGGFLYLKSNNSEAHLTMADGRFNDVYAQQGSIVYVSYSNLVEDQQTVNIQEVEIINSQSGYIKYLNQFSELSTQQEISSLINNRSSILIGYGSNILIQNITVNNLIFESFLNLESSNFIYLSDIVIEDCQISNNLIRMSQNQYVNLIRNKFRSIIVGFEEQSAGCVITPETNQIINFACAAGFGGAPAYIENDIIDESVDRGLCINKIIRLNLDLSTSGLIIINDVEDQDYVKISQFDLSNISCVNCTNGLLYLQLLNETKLQSTQLVQNLKVTNSICGKKGCVVLEKLLGQNARILTQEEVFQQGYELQITDYICENNLGFTGTCLNLNSIFSLIQDSVFQYNNATFQGGAVVVKGSDEIIIENSLIQYNKAEAGGGMYLEKIFALNYELLKTRVILNYANFYGDNVASNPEKLAIQITQDEMLQSKVLVENSTTKIEEVAVKPFTSINGKNSKFILLPTGQQISTYQFFDWKNQNYINYGLIFRIHAENRKMHLIQNLTNTVCTINSRRYNISEQDEDQEFTNNFTKYNTIIFDAETQDYKLDDLIVYFDNDAPEEIVLQLEFQCNSIKIPIFNSTYPYQTLSFHNDYSLRINVKTLECQFGEIKNLTDYSCSICDSIQGLFSLTLNAQKCDIQDDISTISVRSNQLQLRPGYWRPYFDTSSISPCINLQSNCLGGWKNGDISCYVGHIGALCEQCDLYDTRGDGSFSVVSRYSCGTCQDKYQNIALIVGIIIITLIFLLISIKGTLSSIDEFSKFNPFIRSTLTKLSPQSSILIKILTNYFQIIATITTFQLQLPQGLVSTIDGVGNPIQTATYSLDCFLVDFSNIQIQYTRMIWQIILPILYITLFMGLFFIASKQHLIESTLNCSVMSTTLIYFYIYFQPNLINGFVQLVSYRDISGFKWIKANVADRYDTPDHLQWMLKFSLPALIILAVLIPCFFFYGLFSNKKNLTSKKEVKMRWAYLYVEYKETVYFWELIKIIEKELIILSLIYYEDSIVIKGVLVLLITYFYQELNQNYQPYSMNRMNKLDYYSANICMITICLAIGAYIAQEAGIKELQIPFLVIMALLNFLFLQSILIQIVSKYAQQYEDTLDRIKNFIKKQYPNYKSFKYLDKALETRTDKRNRIMMLYKKLKKFAIPLGKLMIQTREKYQQNKQPISTIEFHTRQETLDVEKSSQKRLLVLQNLK</sequence>
<reference evidence="2" key="1">
    <citation type="submission" date="2021-01" db="EMBL/GenBank/DDBJ databases">
        <authorList>
            <consortium name="Genoscope - CEA"/>
            <person name="William W."/>
        </authorList>
    </citation>
    <scope>NUCLEOTIDE SEQUENCE</scope>
</reference>
<keyword evidence="1" id="KW-1133">Transmembrane helix</keyword>
<feature type="transmembrane region" description="Helical" evidence="1">
    <location>
        <begin position="2608"/>
        <end position="2628"/>
    </location>
</feature>
<feature type="transmembrane region" description="Helical" evidence="1">
    <location>
        <begin position="2698"/>
        <end position="2716"/>
    </location>
</feature>
<dbReference type="PANTHER" id="PTHR11319:SF35">
    <property type="entry name" value="OUTER MEMBRANE PROTEIN PMPC-RELATED"/>
    <property type="match status" value="1"/>
</dbReference>
<keyword evidence="1" id="KW-0472">Membrane</keyword>
<accession>A0A8S1YHK1</accession>
<feature type="transmembrane region" description="Helical" evidence="1">
    <location>
        <begin position="2897"/>
        <end position="2917"/>
    </location>
</feature>
<gene>
    <name evidence="2" type="ORF">POCTA_138.1.T1620084</name>
</gene>
<evidence type="ECO:0000313" key="2">
    <source>
        <dbReference type="EMBL" id="CAD8213585.1"/>
    </source>
</evidence>
<dbReference type="PANTHER" id="PTHR11319">
    <property type="entry name" value="G PROTEIN-COUPLED RECEPTOR-RELATED"/>
    <property type="match status" value="1"/>
</dbReference>